<organism evidence="9 10">
    <name type="scientific">Kaistella treverensis</name>
    <dbReference type="NCBI Taxonomy" id="631455"/>
    <lineage>
        <taxon>Bacteria</taxon>
        <taxon>Pseudomonadati</taxon>
        <taxon>Bacteroidota</taxon>
        <taxon>Flavobacteriia</taxon>
        <taxon>Flavobacteriales</taxon>
        <taxon>Weeksellaceae</taxon>
        <taxon>Chryseobacterium group</taxon>
        <taxon>Kaistella</taxon>
    </lineage>
</organism>
<evidence type="ECO:0000313" key="10">
    <source>
        <dbReference type="Proteomes" id="UP000242560"/>
    </source>
</evidence>
<keyword evidence="10" id="KW-1185">Reference proteome</keyword>
<keyword evidence="6" id="KW-0238">DNA-binding</keyword>
<dbReference type="GO" id="GO:0006508">
    <property type="term" value="P:proteolysis"/>
    <property type="evidence" value="ECO:0007669"/>
    <property type="project" value="UniProtKB-KW"/>
</dbReference>
<dbReference type="EMBL" id="FORQ01000001">
    <property type="protein sequence ID" value="SFI66469.1"/>
    <property type="molecule type" value="Genomic_DNA"/>
</dbReference>
<evidence type="ECO:0000256" key="5">
    <source>
        <dbReference type="ARBA" id="ARBA00023124"/>
    </source>
</evidence>
<keyword evidence="7" id="KW-0456">Lyase</keyword>
<name>A0A1I3K1R8_9FLAO</name>
<dbReference type="AlphaFoldDB" id="A0A1I3K1R8"/>
<sequence>MCYYVSNQLTRKEMKDTFGVSYEGPDFQGSEFTNGFSFPKTPVILDKNPDIAVLGDWGLLPWWAKDRAPQKNTLNARIETLAEKASFKDSVSKRCLVLVHGFYEWKQLDAKGKKKEKYFIRLNNGEKPFALGGIYNFWTDPKTNELLTSFSIVTSGANEFMSEIHNTKDRMPLVLAKSAEEAWLSERSVDDFAFPNYDPDLVAINLDPSSTQLSLF</sequence>
<dbReference type="GO" id="GO:0106300">
    <property type="term" value="P:protein-DNA covalent cross-linking repair"/>
    <property type="evidence" value="ECO:0007669"/>
    <property type="project" value="InterPro"/>
</dbReference>
<accession>A0A1I3K1R8</accession>
<evidence type="ECO:0000256" key="7">
    <source>
        <dbReference type="ARBA" id="ARBA00023239"/>
    </source>
</evidence>
<reference evidence="10" key="1">
    <citation type="submission" date="2016-10" db="EMBL/GenBank/DDBJ databases">
        <authorList>
            <person name="Varghese N."/>
            <person name="Submissions S."/>
        </authorList>
    </citation>
    <scope>NUCLEOTIDE SEQUENCE [LARGE SCALE GENOMIC DNA]</scope>
    <source>
        <strain evidence="10">DSM 22251</strain>
    </source>
</reference>
<evidence type="ECO:0000256" key="2">
    <source>
        <dbReference type="ARBA" id="ARBA00022670"/>
    </source>
</evidence>
<dbReference type="EC" id="3.4.-.-" evidence="8"/>
<dbReference type="PANTHER" id="PTHR13604">
    <property type="entry name" value="DC12-RELATED"/>
    <property type="match status" value="1"/>
</dbReference>
<keyword evidence="4 8" id="KW-0378">Hydrolase</keyword>
<evidence type="ECO:0000256" key="8">
    <source>
        <dbReference type="RuleBase" id="RU364100"/>
    </source>
</evidence>
<keyword evidence="3" id="KW-0227">DNA damage</keyword>
<evidence type="ECO:0000256" key="3">
    <source>
        <dbReference type="ARBA" id="ARBA00022763"/>
    </source>
</evidence>
<evidence type="ECO:0000313" key="9">
    <source>
        <dbReference type="EMBL" id="SFI66469.1"/>
    </source>
</evidence>
<evidence type="ECO:0000256" key="4">
    <source>
        <dbReference type="ARBA" id="ARBA00022801"/>
    </source>
</evidence>
<evidence type="ECO:0000256" key="1">
    <source>
        <dbReference type="ARBA" id="ARBA00008136"/>
    </source>
</evidence>
<dbReference type="Pfam" id="PF02586">
    <property type="entry name" value="SRAP"/>
    <property type="match status" value="1"/>
</dbReference>
<dbReference type="GO" id="GO:0003697">
    <property type="term" value="F:single-stranded DNA binding"/>
    <property type="evidence" value="ECO:0007669"/>
    <property type="project" value="InterPro"/>
</dbReference>
<dbReference type="GO" id="GO:0016829">
    <property type="term" value="F:lyase activity"/>
    <property type="evidence" value="ECO:0007669"/>
    <property type="project" value="UniProtKB-KW"/>
</dbReference>
<evidence type="ECO:0000256" key="6">
    <source>
        <dbReference type="ARBA" id="ARBA00023125"/>
    </source>
</evidence>
<dbReference type="GO" id="GO:0008233">
    <property type="term" value="F:peptidase activity"/>
    <property type="evidence" value="ECO:0007669"/>
    <property type="project" value="UniProtKB-KW"/>
</dbReference>
<gene>
    <name evidence="9" type="ORF">SAMN05421638_0541</name>
</gene>
<protein>
    <recommendedName>
        <fullName evidence="8">Abasic site processing protein</fullName>
        <ecNumber evidence="8">3.4.-.-</ecNumber>
    </recommendedName>
</protein>
<proteinExistence type="inferred from homology"/>
<dbReference type="Gene3D" id="3.90.1680.10">
    <property type="entry name" value="SOS response associated peptidase-like"/>
    <property type="match status" value="1"/>
</dbReference>
<dbReference type="PANTHER" id="PTHR13604:SF0">
    <property type="entry name" value="ABASIC SITE PROCESSING PROTEIN HMCES"/>
    <property type="match status" value="1"/>
</dbReference>
<dbReference type="InterPro" id="IPR003738">
    <property type="entry name" value="SRAP"/>
</dbReference>
<dbReference type="Proteomes" id="UP000242560">
    <property type="component" value="Unassembled WGS sequence"/>
</dbReference>
<keyword evidence="2 8" id="KW-0645">Protease</keyword>
<keyword evidence="5" id="KW-0190">Covalent protein-DNA linkage</keyword>
<comment type="similarity">
    <text evidence="1 8">Belongs to the SOS response-associated peptidase family.</text>
</comment>
<dbReference type="SUPFAM" id="SSF143081">
    <property type="entry name" value="BB1717-like"/>
    <property type="match status" value="1"/>
</dbReference>
<dbReference type="InterPro" id="IPR036590">
    <property type="entry name" value="SRAP-like"/>
</dbReference>
<dbReference type="RefSeq" id="WP_089818395.1">
    <property type="nucleotide sequence ID" value="NZ_FORQ01000001.1"/>
</dbReference>